<proteinExistence type="predicted"/>
<reference evidence="2" key="1">
    <citation type="submission" date="2016-12" db="EMBL/GenBank/DDBJ databases">
        <authorList>
            <person name="Varghese N."/>
            <person name="Submissions S."/>
        </authorList>
    </citation>
    <scope>NUCLEOTIDE SEQUENCE [LARGE SCALE GENOMIC DNA]</scope>
    <source>
        <strain evidence="2">DSM 16779</strain>
    </source>
</reference>
<sequence>MNNCDIKLKTILSYCSEEKCSQASLSKKCLVHEFLKESVFETENHYAHKFIEEDSKKPLFVSNRKSFIKNKLNKFFENIWLKDDTDKMKSYTRLEKKTNSSSQHQRKLEDFWKSVYSINEIMNLLSLLRLELKSEDQILNEYNLSAEVLKVWKKRYTQENHSEIKTPKRFTIKKEYCAENPLSFKEFLPKPLRTLNSA</sequence>
<gene>
    <name evidence="1" type="ORF">SAMN05421769_2986</name>
</gene>
<evidence type="ECO:0000313" key="2">
    <source>
        <dbReference type="Proteomes" id="UP000184782"/>
    </source>
</evidence>
<dbReference type="Proteomes" id="UP000184782">
    <property type="component" value="Unassembled WGS sequence"/>
</dbReference>
<evidence type="ECO:0000313" key="1">
    <source>
        <dbReference type="EMBL" id="SIO24680.1"/>
    </source>
</evidence>
<dbReference type="EMBL" id="FSRQ01000002">
    <property type="protein sequence ID" value="SIO24680.1"/>
    <property type="molecule type" value="Genomic_DNA"/>
</dbReference>
<dbReference type="AlphaFoldDB" id="A0A1N6HY62"/>
<keyword evidence="2" id="KW-1185">Reference proteome</keyword>
<dbReference type="RefSeq" id="WP_074231052.1">
    <property type="nucleotide sequence ID" value="NZ_FSRQ01000002.1"/>
</dbReference>
<accession>A0A1N6HY62</accession>
<organism evidence="1 2">
    <name type="scientific">Chryseobacterium scophthalmum</name>
    <dbReference type="NCBI Taxonomy" id="59733"/>
    <lineage>
        <taxon>Bacteria</taxon>
        <taxon>Pseudomonadati</taxon>
        <taxon>Bacteroidota</taxon>
        <taxon>Flavobacteriia</taxon>
        <taxon>Flavobacteriales</taxon>
        <taxon>Weeksellaceae</taxon>
        <taxon>Chryseobacterium group</taxon>
        <taxon>Chryseobacterium</taxon>
    </lineage>
</organism>
<name>A0A1N6HY62_9FLAO</name>
<protein>
    <submittedName>
        <fullName evidence="1">Uncharacterized protein</fullName>
    </submittedName>
</protein>